<name>A0ABM0N0G6_SACKO</name>
<accession>A0ABM0N0G6</accession>
<feature type="domain" description="Methyltransferase" evidence="1">
    <location>
        <begin position="27"/>
        <end position="138"/>
    </location>
</feature>
<dbReference type="InterPro" id="IPR029063">
    <property type="entry name" value="SAM-dependent_MTases_sf"/>
</dbReference>
<reference evidence="3" key="1">
    <citation type="submission" date="2025-08" db="UniProtKB">
        <authorList>
            <consortium name="RefSeq"/>
        </authorList>
    </citation>
    <scope>IDENTIFICATION</scope>
    <source>
        <tissue evidence="3">Testes</tissue>
    </source>
</reference>
<evidence type="ECO:0000259" key="1">
    <source>
        <dbReference type="Pfam" id="PF13847"/>
    </source>
</evidence>
<dbReference type="InterPro" id="IPR053173">
    <property type="entry name" value="SAM-binding_MTase"/>
</dbReference>
<evidence type="ECO:0000313" key="3">
    <source>
        <dbReference type="RefSeq" id="XP_006825757.1"/>
    </source>
</evidence>
<proteinExistence type="predicted"/>
<dbReference type="GeneID" id="100377808"/>
<organism evidence="2 3">
    <name type="scientific">Saccoglossus kowalevskii</name>
    <name type="common">Acorn worm</name>
    <dbReference type="NCBI Taxonomy" id="10224"/>
    <lineage>
        <taxon>Eukaryota</taxon>
        <taxon>Metazoa</taxon>
        <taxon>Hemichordata</taxon>
        <taxon>Enteropneusta</taxon>
        <taxon>Harrimaniidae</taxon>
        <taxon>Saccoglossus</taxon>
    </lineage>
</organism>
<dbReference type="PANTHER" id="PTHR45128">
    <property type="entry name" value="METHYLTRANSFERASE TYPE 11"/>
    <property type="match status" value="1"/>
</dbReference>
<dbReference type="CDD" id="cd02440">
    <property type="entry name" value="AdoMet_MTases"/>
    <property type="match status" value="1"/>
</dbReference>
<keyword evidence="2" id="KW-1185">Reference proteome</keyword>
<dbReference type="PANTHER" id="PTHR45128:SF1">
    <property type="entry name" value="S-ADENOSYLMETHIONINE-DEPENDENT METHYLTRANSFERASE RV2258C"/>
    <property type="match status" value="1"/>
</dbReference>
<gene>
    <name evidence="3" type="primary">LOC100377808</name>
</gene>
<sequence length="215" mass="24288">MASLKVQKLPKGYLFSSEIIQAKLVAEAVVCEIGCGSGMHTCTLAQLYPACEFYGIDISEKTIAAAQTRALEMKLSNVTFLQCDASNMADEWKSKFDIVFTMDVVHDLPRPDLVHYEIIRIMKDDGIYIMEDPDYHSNHADNIGIPLAALNYTWSLFRCLATSLYFDNSFGLGVMWGRERVLEFLEKTGLECFSSYSLDKTENIIYLSRKKMSGD</sequence>
<dbReference type="SUPFAM" id="SSF53335">
    <property type="entry name" value="S-adenosyl-L-methionine-dependent methyltransferases"/>
    <property type="match status" value="1"/>
</dbReference>
<protein>
    <submittedName>
        <fullName evidence="3">Uncharacterized protein LOC100377808</fullName>
    </submittedName>
</protein>
<dbReference type="Proteomes" id="UP000694865">
    <property type="component" value="Unplaced"/>
</dbReference>
<dbReference type="Pfam" id="PF13847">
    <property type="entry name" value="Methyltransf_31"/>
    <property type="match status" value="1"/>
</dbReference>
<dbReference type="InterPro" id="IPR025714">
    <property type="entry name" value="Methyltranfer_dom"/>
</dbReference>
<evidence type="ECO:0000313" key="2">
    <source>
        <dbReference type="Proteomes" id="UP000694865"/>
    </source>
</evidence>
<dbReference type="Gene3D" id="3.40.50.150">
    <property type="entry name" value="Vaccinia Virus protein VP39"/>
    <property type="match status" value="1"/>
</dbReference>
<dbReference type="RefSeq" id="XP_006825757.1">
    <property type="nucleotide sequence ID" value="XM_006825694.1"/>
</dbReference>